<dbReference type="CDD" id="cd00146">
    <property type="entry name" value="PKD"/>
    <property type="match status" value="2"/>
</dbReference>
<protein>
    <submittedName>
        <fullName evidence="3">PKD domain-containing protein</fullName>
    </submittedName>
</protein>
<sequence>MKKILLLLSIFAVFVTGVRADDLRAAFTSAQSYIPYYVQNFDSEEEFSSWTVNTTNREGTWELAPGMGYNITFDGIDPDNKNSLTINYSKNRQDETATSPEIDILPGSVVEYYNYFSPVWLVFAGYTFYATDVATGDTIQFLNQFRWAQAEGYDETAWKKFSFDLKRLEGRRVTFSFRYQGSDGDQQLIDGFRVMQVDDSDDARVNVYQGETVQFYDRSEGDVKSWRWEFEGGVPATSSKPDPVVRYDRAGTYSVKLTVSDGTAQSETVREGYVIVSMQQPVAQIGLPEEGYLSPFVATFVPTDVPLQFRNLSTGMPTSLKWQFVGGSPETSTEQNPVVTYTKKGVYSLSLTASNDAGTDTDAMLYAVQAGGAQYVWNITPEENSSLAQIKLGWYGNYAGSNWLGLLAFAEHYDKPLAPATIDSVDIYFYSGHTVSPDAPITLSICRPDASGAPG</sequence>
<dbReference type="SUPFAM" id="SSF49299">
    <property type="entry name" value="PKD domain"/>
    <property type="match status" value="2"/>
</dbReference>
<keyword evidence="4" id="KW-1185">Reference proteome</keyword>
<dbReference type="InterPro" id="IPR022409">
    <property type="entry name" value="PKD/Chitinase_dom"/>
</dbReference>
<accession>A0ABX2AX22</accession>
<dbReference type="InterPro" id="IPR035986">
    <property type="entry name" value="PKD_dom_sf"/>
</dbReference>
<dbReference type="Gene3D" id="2.60.40.10">
    <property type="entry name" value="Immunoglobulins"/>
    <property type="match status" value="2"/>
</dbReference>
<dbReference type="Pfam" id="PF00801">
    <property type="entry name" value="PKD"/>
    <property type="match status" value="2"/>
</dbReference>
<evidence type="ECO:0000259" key="2">
    <source>
        <dbReference type="PROSITE" id="PS50093"/>
    </source>
</evidence>
<feature type="domain" description="PKD" evidence="2">
    <location>
        <begin position="210"/>
        <end position="268"/>
    </location>
</feature>
<evidence type="ECO:0000256" key="1">
    <source>
        <dbReference type="SAM" id="SignalP"/>
    </source>
</evidence>
<dbReference type="RefSeq" id="WP_172324892.1">
    <property type="nucleotide sequence ID" value="NZ_JABKKE010000011.1"/>
</dbReference>
<dbReference type="EMBL" id="JABKKE010000011">
    <property type="protein sequence ID" value="NPE14253.1"/>
    <property type="molecule type" value="Genomic_DNA"/>
</dbReference>
<organism evidence="3 4">
    <name type="scientific">Xylanibacter rodentium</name>
    <dbReference type="NCBI Taxonomy" id="2736289"/>
    <lineage>
        <taxon>Bacteria</taxon>
        <taxon>Pseudomonadati</taxon>
        <taxon>Bacteroidota</taxon>
        <taxon>Bacteroidia</taxon>
        <taxon>Bacteroidales</taxon>
        <taxon>Prevotellaceae</taxon>
        <taxon>Xylanibacter</taxon>
    </lineage>
</organism>
<dbReference type="SMART" id="SM00089">
    <property type="entry name" value="PKD"/>
    <property type="match status" value="2"/>
</dbReference>
<dbReference type="Proteomes" id="UP001193734">
    <property type="component" value="Unassembled WGS sequence"/>
</dbReference>
<evidence type="ECO:0000313" key="3">
    <source>
        <dbReference type="EMBL" id="NPE14253.1"/>
    </source>
</evidence>
<proteinExistence type="predicted"/>
<gene>
    <name evidence="3" type="ORF">HPS55_07920</name>
</gene>
<name>A0ABX2AX22_9BACT</name>
<reference evidence="3 4" key="1">
    <citation type="submission" date="2020-05" db="EMBL/GenBank/DDBJ databases">
        <title>Distinct polysaccharide utilization as determinants for interspecies competition between intestinal Prevotella spp.</title>
        <authorList>
            <person name="Galvez E.J.C."/>
            <person name="Iljazovic A."/>
            <person name="Strowig T."/>
        </authorList>
    </citation>
    <scope>NUCLEOTIDE SEQUENCE [LARGE SCALE GENOMIC DNA]</scope>
    <source>
        <strain evidence="3 4">PROD</strain>
    </source>
</reference>
<feature type="domain" description="PKD" evidence="2">
    <location>
        <begin position="307"/>
        <end position="363"/>
    </location>
</feature>
<dbReference type="PROSITE" id="PS50093">
    <property type="entry name" value="PKD"/>
    <property type="match status" value="2"/>
</dbReference>
<dbReference type="InterPro" id="IPR013783">
    <property type="entry name" value="Ig-like_fold"/>
</dbReference>
<feature type="chain" id="PRO_5045579108" evidence="1">
    <location>
        <begin position="21"/>
        <end position="455"/>
    </location>
</feature>
<feature type="signal peptide" evidence="1">
    <location>
        <begin position="1"/>
        <end position="20"/>
    </location>
</feature>
<evidence type="ECO:0000313" key="4">
    <source>
        <dbReference type="Proteomes" id="UP001193734"/>
    </source>
</evidence>
<comment type="caution">
    <text evidence="3">The sequence shown here is derived from an EMBL/GenBank/DDBJ whole genome shotgun (WGS) entry which is preliminary data.</text>
</comment>
<keyword evidence="1" id="KW-0732">Signal</keyword>
<dbReference type="InterPro" id="IPR000601">
    <property type="entry name" value="PKD_dom"/>
</dbReference>
<dbReference type="GeneID" id="82157693"/>